<comment type="similarity">
    <text evidence="1">Belongs to the CWC16 family.</text>
</comment>
<reference evidence="3 4" key="1">
    <citation type="journal article" date="2018" name="Elife">
        <title>Functional genomics of lipid metabolism in the oleaginous yeast Rhodosporidium toruloides.</title>
        <authorList>
            <person name="Coradetti S.T."/>
            <person name="Pinel D."/>
            <person name="Geiselman G."/>
            <person name="Ito M."/>
            <person name="Mondo S."/>
            <person name="Reilly M.C."/>
            <person name="Cheng Y.F."/>
            <person name="Bauer S."/>
            <person name="Grigoriev I."/>
            <person name="Gladden J.M."/>
            <person name="Simmons B.A."/>
            <person name="Brem R."/>
            <person name="Arkin A.P."/>
            <person name="Skerker J.M."/>
        </authorList>
    </citation>
    <scope>NUCLEOTIDE SEQUENCE [LARGE SCALE GENOMIC DNA]</scope>
    <source>
        <strain evidence="3 4">NBRC 0880</strain>
    </source>
</reference>
<gene>
    <name evidence="3" type="ORF">AAT19DRAFT_11428</name>
</gene>
<dbReference type="PANTHER" id="PTHR12111:SF2">
    <property type="entry name" value="SPLICING FACTOR YJU2B-RELATED"/>
    <property type="match status" value="1"/>
</dbReference>
<dbReference type="EMBL" id="LCTV02000016">
    <property type="protein sequence ID" value="PRQ70196.1"/>
    <property type="molecule type" value="Genomic_DNA"/>
</dbReference>
<name>A0A2S9ZWQ9_RHOTO</name>
<feature type="compositionally biased region" description="Low complexity" evidence="2">
    <location>
        <begin position="348"/>
        <end position="366"/>
    </location>
</feature>
<comment type="caution">
    <text evidence="3">The sequence shown here is derived from an EMBL/GenBank/DDBJ whole genome shotgun (WGS) entry which is preliminary data.</text>
</comment>
<dbReference type="GO" id="GO:0000398">
    <property type="term" value="P:mRNA splicing, via spliceosome"/>
    <property type="evidence" value="ECO:0007669"/>
    <property type="project" value="InterPro"/>
</dbReference>
<dbReference type="OrthoDB" id="360327at2759"/>
<dbReference type="InterPro" id="IPR007590">
    <property type="entry name" value="Saf4/Yju2"/>
</dbReference>
<organism evidence="3 4">
    <name type="scientific">Rhodotorula toruloides</name>
    <name type="common">Yeast</name>
    <name type="synonym">Rhodosporidium toruloides</name>
    <dbReference type="NCBI Taxonomy" id="5286"/>
    <lineage>
        <taxon>Eukaryota</taxon>
        <taxon>Fungi</taxon>
        <taxon>Dikarya</taxon>
        <taxon>Basidiomycota</taxon>
        <taxon>Pucciniomycotina</taxon>
        <taxon>Microbotryomycetes</taxon>
        <taxon>Sporidiobolales</taxon>
        <taxon>Sporidiobolaceae</taxon>
        <taxon>Rhodotorula</taxon>
    </lineage>
</organism>
<evidence type="ECO:0000313" key="3">
    <source>
        <dbReference type="EMBL" id="PRQ70196.1"/>
    </source>
</evidence>
<dbReference type="GO" id="GO:0071014">
    <property type="term" value="C:post-mRNA release spliceosomal complex"/>
    <property type="evidence" value="ECO:0007669"/>
    <property type="project" value="TreeGrafter"/>
</dbReference>
<feature type="region of interest" description="Disordered" evidence="2">
    <location>
        <begin position="344"/>
        <end position="375"/>
    </location>
</feature>
<feature type="compositionally biased region" description="Basic and acidic residues" evidence="2">
    <location>
        <begin position="194"/>
        <end position="260"/>
    </location>
</feature>
<dbReference type="Proteomes" id="UP000239560">
    <property type="component" value="Unassembled WGS sequence"/>
</dbReference>
<feature type="region of interest" description="Disordered" evidence="2">
    <location>
        <begin position="191"/>
        <end position="328"/>
    </location>
</feature>
<dbReference type="GO" id="GO:0005684">
    <property type="term" value="C:U2-type spliceosomal complex"/>
    <property type="evidence" value="ECO:0007669"/>
    <property type="project" value="TreeGrafter"/>
</dbReference>
<accession>A0A2S9ZWQ9</accession>
<dbReference type="PANTHER" id="PTHR12111">
    <property type="entry name" value="SPLICING FACTOR YJU2"/>
    <property type="match status" value="1"/>
</dbReference>
<feature type="compositionally biased region" description="Low complexity" evidence="2">
    <location>
        <begin position="294"/>
        <end position="328"/>
    </location>
</feature>
<dbReference type="Pfam" id="PF04502">
    <property type="entry name" value="Saf4_Yju2"/>
    <property type="match status" value="1"/>
</dbReference>
<evidence type="ECO:0000256" key="1">
    <source>
        <dbReference type="ARBA" id="ARBA00005595"/>
    </source>
</evidence>
<evidence type="ECO:0000313" key="4">
    <source>
        <dbReference type="Proteomes" id="UP000239560"/>
    </source>
</evidence>
<dbReference type="AlphaFoldDB" id="A0A2S9ZWQ9"/>
<evidence type="ECO:0000256" key="2">
    <source>
        <dbReference type="SAM" id="MobiDB-lite"/>
    </source>
</evidence>
<proteinExistence type="inferred from homology"/>
<protein>
    <submittedName>
        <fullName evidence="3">CWC16 protein</fullName>
    </submittedName>
</protein>
<sequence>MQGFNKYYPPDYDPDQHKSLNGYHGKHALGKRAHKIDQGILVVRFELPFNIWCNHCSAHVGQGVRYNAEKKKVGNYYSTPIWSFRFNCHLCSGRIEIQTDPQNTRYVVTEGAKQKMEEWDPAENGQMVINNAASTSTAPPDPFASLEKTVTQKAAALSEAQRLSALREQNDNHWSDPYAASTALRSSFRTAKKVRLESESRAEGTRGKFALGERIRTEDLRTPARGSEESEWEKREWEKAKGEMERAKEEEGRKRRKLEEQVGWQGGKAESESSRRRTSAGGSSRDASRRPTKALPSSSSASRSLIPRSTSAPSSLSSRATSSSAVKALHSKLALASAIKNDPFASPLARGGLSRSGSSSSGLSAAVKVVKRSKE</sequence>